<evidence type="ECO:0000256" key="2">
    <source>
        <dbReference type="ARBA" id="ARBA00023002"/>
    </source>
</evidence>
<evidence type="ECO:0000256" key="1">
    <source>
        <dbReference type="ARBA" id="ARBA00006484"/>
    </source>
</evidence>
<reference evidence="3 4" key="1">
    <citation type="submission" date="2020-08" db="EMBL/GenBank/DDBJ databases">
        <title>Genomic Encyclopedia of Type Strains, Phase III (KMG-III): the genomes of soil and plant-associated and newly described type strains.</title>
        <authorList>
            <person name="Whitman W."/>
        </authorList>
    </citation>
    <scope>NUCLEOTIDE SEQUENCE [LARGE SCALE GENOMIC DNA]</scope>
    <source>
        <strain evidence="3 4">CECT 5831</strain>
    </source>
</reference>
<dbReference type="Proteomes" id="UP000517523">
    <property type="component" value="Unassembled WGS sequence"/>
</dbReference>
<dbReference type="AlphaFoldDB" id="A0A839TP53"/>
<organism evidence="3 4">
    <name type="scientific">Paenibacillus rhizosphaerae</name>
    <dbReference type="NCBI Taxonomy" id="297318"/>
    <lineage>
        <taxon>Bacteria</taxon>
        <taxon>Bacillati</taxon>
        <taxon>Bacillota</taxon>
        <taxon>Bacilli</taxon>
        <taxon>Bacillales</taxon>
        <taxon>Paenibacillaceae</taxon>
        <taxon>Paenibacillus</taxon>
    </lineage>
</organism>
<sequence>MMSEQKPVQSVFGPEITTQEVLAGQGLSGKVITGGHVGIGLDTTRALVGAGVNVIGGSRDFNKAQEVLAPLKNVELVRLDLTDPSSIDEFTAVFRSSNRALDLLIGNEGVKTNYETSI</sequence>
<protein>
    <submittedName>
        <fullName evidence="3">NADP-dependent 3-hydroxy acid dehydrogenase YdfG</fullName>
    </submittedName>
</protein>
<name>A0A839TP53_9BACL</name>
<dbReference type="PANTHER" id="PTHR24320">
    <property type="entry name" value="RETINOL DEHYDROGENASE"/>
    <property type="match status" value="1"/>
</dbReference>
<evidence type="ECO:0000313" key="4">
    <source>
        <dbReference type="Proteomes" id="UP000517523"/>
    </source>
</evidence>
<proteinExistence type="inferred from homology"/>
<dbReference type="InterPro" id="IPR036291">
    <property type="entry name" value="NAD(P)-bd_dom_sf"/>
</dbReference>
<accession>A0A839TP53</accession>
<dbReference type="Gene3D" id="3.40.50.720">
    <property type="entry name" value="NAD(P)-binding Rossmann-like Domain"/>
    <property type="match status" value="1"/>
</dbReference>
<dbReference type="EMBL" id="JACHXJ010000002">
    <property type="protein sequence ID" value="MBB3128472.1"/>
    <property type="molecule type" value="Genomic_DNA"/>
</dbReference>
<evidence type="ECO:0000313" key="3">
    <source>
        <dbReference type="EMBL" id="MBB3128472.1"/>
    </source>
</evidence>
<keyword evidence="2" id="KW-0560">Oxidoreductase</keyword>
<dbReference type="PANTHER" id="PTHR24320:SF148">
    <property type="entry name" value="NAD(P)-BINDING ROSSMANN-FOLD SUPERFAMILY PROTEIN"/>
    <property type="match status" value="1"/>
</dbReference>
<gene>
    <name evidence="3" type="ORF">FHS19_003126</name>
</gene>
<comment type="similarity">
    <text evidence="1">Belongs to the short-chain dehydrogenases/reductases (SDR) family.</text>
</comment>
<dbReference type="InterPro" id="IPR002347">
    <property type="entry name" value="SDR_fam"/>
</dbReference>
<dbReference type="RefSeq" id="WP_183582640.1">
    <property type="nucleotide sequence ID" value="NZ_JACHXJ010000002.1"/>
</dbReference>
<comment type="caution">
    <text evidence="3">The sequence shown here is derived from an EMBL/GenBank/DDBJ whole genome shotgun (WGS) entry which is preliminary data.</text>
</comment>
<dbReference type="GO" id="GO:0016491">
    <property type="term" value="F:oxidoreductase activity"/>
    <property type="evidence" value="ECO:0007669"/>
    <property type="project" value="UniProtKB-KW"/>
</dbReference>
<dbReference type="Pfam" id="PF00106">
    <property type="entry name" value="adh_short"/>
    <property type="match status" value="1"/>
</dbReference>
<dbReference type="SUPFAM" id="SSF51735">
    <property type="entry name" value="NAD(P)-binding Rossmann-fold domains"/>
    <property type="match status" value="1"/>
</dbReference>